<dbReference type="Proteomes" id="UP000653305">
    <property type="component" value="Unassembled WGS sequence"/>
</dbReference>
<sequence>MERDHTNSLKWAIQDLQDSTLRIPVTGGARADIKTVEVAVCSAVDVMSSMGSSLCSILSQVEGMNCLVSEFADLAARERAMLDECESLLGSTDELQVTKKKEKEKRKIKLYSFFFFFLVPLL</sequence>
<dbReference type="AlphaFoldDB" id="A0A830D9V8"/>
<gene>
    <name evidence="2" type="ORF">PHJA_002534400</name>
</gene>
<evidence type="ECO:0000256" key="1">
    <source>
        <dbReference type="ARBA" id="ARBA00010016"/>
    </source>
</evidence>
<dbReference type="GO" id="GO:0005880">
    <property type="term" value="C:nuclear microtubule"/>
    <property type="evidence" value="ECO:0007669"/>
    <property type="project" value="TreeGrafter"/>
</dbReference>
<evidence type="ECO:0000313" key="3">
    <source>
        <dbReference type="Proteomes" id="UP000653305"/>
    </source>
</evidence>
<protein>
    <submittedName>
        <fullName evidence="2">QWRF motif-containing protein 8</fullName>
    </submittedName>
</protein>
<dbReference type="OrthoDB" id="1924320at2759"/>
<reference evidence="2" key="1">
    <citation type="submission" date="2020-07" db="EMBL/GenBank/DDBJ databases">
        <title>Ethylene signaling mediates host invasion by parasitic plants.</title>
        <authorList>
            <person name="Yoshida S."/>
        </authorList>
    </citation>
    <scope>NUCLEOTIDE SEQUENCE</scope>
    <source>
        <strain evidence="2">Okayama</strain>
    </source>
</reference>
<dbReference type="GO" id="GO:0008017">
    <property type="term" value="F:microtubule binding"/>
    <property type="evidence" value="ECO:0007669"/>
    <property type="project" value="TreeGrafter"/>
</dbReference>
<dbReference type="PANTHER" id="PTHR31807:SF37">
    <property type="entry name" value="HAUS AUGMIN-LIKE COMPLEX SUBUNIT 8"/>
    <property type="match status" value="1"/>
</dbReference>
<name>A0A830D9V8_9LAMI</name>
<dbReference type="EMBL" id="BMAC01000881">
    <property type="protein sequence ID" value="GFQ03906.1"/>
    <property type="molecule type" value="Genomic_DNA"/>
</dbReference>
<dbReference type="Pfam" id="PF04484">
    <property type="entry name" value="QWRF"/>
    <property type="match status" value="1"/>
</dbReference>
<comment type="similarity">
    <text evidence="1">Belongs to the QWRF family.</text>
</comment>
<comment type="caution">
    <text evidence="2">The sequence shown here is derived from an EMBL/GenBank/DDBJ whole genome shotgun (WGS) entry which is preliminary data.</text>
</comment>
<organism evidence="2 3">
    <name type="scientific">Phtheirospermum japonicum</name>
    <dbReference type="NCBI Taxonomy" id="374723"/>
    <lineage>
        <taxon>Eukaryota</taxon>
        <taxon>Viridiplantae</taxon>
        <taxon>Streptophyta</taxon>
        <taxon>Embryophyta</taxon>
        <taxon>Tracheophyta</taxon>
        <taxon>Spermatophyta</taxon>
        <taxon>Magnoliopsida</taxon>
        <taxon>eudicotyledons</taxon>
        <taxon>Gunneridae</taxon>
        <taxon>Pentapetalae</taxon>
        <taxon>asterids</taxon>
        <taxon>lamiids</taxon>
        <taxon>Lamiales</taxon>
        <taxon>Orobanchaceae</taxon>
        <taxon>Orobanchaceae incertae sedis</taxon>
        <taxon>Phtheirospermum</taxon>
    </lineage>
</organism>
<evidence type="ECO:0000313" key="2">
    <source>
        <dbReference type="EMBL" id="GFQ03906.1"/>
    </source>
</evidence>
<keyword evidence="3" id="KW-1185">Reference proteome</keyword>
<dbReference type="GO" id="GO:0005737">
    <property type="term" value="C:cytoplasm"/>
    <property type="evidence" value="ECO:0007669"/>
    <property type="project" value="TreeGrafter"/>
</dbReference>
<proteinExistence type="inferred from homology"/>
<dbReference type="GO" id="GO:0051225">
    <property type="term" value="P:spindle assembly"/>
    <property type="evidence" value="ECO:0007669"/>
    <property type="project" value="TreeGrafter"/>
</dbReference>
<dbReference type="InterPro" id="IPR007573">
    <property type="entry name" value="QWRF"/>
</dbReference>
<accession>A0A830D9V8</accession>
<dbReference type="PANTHER" id="PTHR31807">
    <property type="entry name" value="AUGMIN FAMILY MEMBER"/>
    <property type="match status" value="1"/>
</dbReference>